<dbReference type="VEuPathDB" id="FungiDB:CC77DRAFT_1022888"/>
<name>A0A177DEW6_ALTAL</name>
<dbReference type="RefSeq" id="XP_018383437.1">
    <property type="nucleotide sequence ID" value="XM_018525563.1"/>
</dbReference>
<gene>
    <name evidence="2" type="ORF">CC77DRAFT_1022888</name>
</gene>
<reference evidence="2 3" key="1">
    <citation type="submission" date="2016-05" db="EMBL/GenBank/DDBJ databases">
        <title>Comparative analysis of secretome profiles of manganese(II)-oxidizing ascomycete fungi.</title>
        <authorList>
            <consortium name="DOE Joint Genome Institute"/>
            <person name="Zeiner C.A."/>
            <person name="Purvine S.O."/>
            <person name="Zink E.M."/>
            <person name="Wu S."/>
            <person name="Pasa-Tolic L."/>
            <person name="Chaput D.L."/>
            <person name="Haridas S."/>
            <person name="Grigoriev I.V."/>
            <person name="Santelli C.M."/>
            <person name="Hansel C.M."/>
        </authorList>
    </citation>
    <scope>NUCLEOTIDE SEQUENCE [LARGE SCALE GENOMIC DNA]</scope>
    <source>
        <strain evidence="2 3">SRC1lrK2f</strain>
    </source>
</reference>
<keyword evidence="3" id="KW-1185">Reference proteome</keyword>
<dbReference type="GeneID" id="29111157"/>
<dbReference type="KEGG" id="aalt:CC77DRAFT_1022888"/>
<evidence type="ECO:0000313" key="2">
    <source>
        <dbReference type="EMBL" id="OAG18016.1"/>
    </source>
</evidence>
<sequence>MASTLSLSHISSGLFLLGASEQGIAPSLLLHFAHPFDTTFSDTNLRPTPTTLYVKPHDSTLSIQYPLVSTTHNTASLPKHLSPHLRLPTHPTSPPPPPPPPPTPQVPSQALPGLATPALFHG</sequence>
<accession>A0A177DEW6</accession>
<organism evidence="2 3">
    <name type="scientific">Alternaria alternata</name>
    <name type="common">Alternaria rot fungus</name>
    <name type="synonym">Torula alternata</name>
    <dbReference type="NCBI Taxonomy" id="5599"/>
    <lineage>
        <taxon>Eukaryota</taxon>
        <taxon>Fungi</taxon>
        <taxon>Dikarya</taxon>
        <taxon>Ascomycota</taxon>
        <taxon>Pezizomycotina</taxon>
        <taxon>Dothideomycetes</taxon>
        <taxon>Pleosporomycetidae</taxon>
        <taxon>Pleosporales</taxon>
        <taxon>Pleosporineae</taxon>
        <taxon>Pleosporaceae</taxon>
        <taxon>Alternaria</taxon>
        <taxon>Alternaria sect. Alternaria</taxon>
        <taxon>Alternaria alternata complex</taxon>
    </lineage>
</organism>
<proteinExistence type="predicted"/>
<dbReference type="AlphaFoldDB" id="A0A177DEW6"/>
<evidence type="ECO:0000313" key="3">
    <source>
        <dbReference type="Proteomes" id="UP000077248"/>
    </source>
</evidence>
<feature type="region of interest" description="Disordered" evidence="1">
    <location>
        <begin position="74"/>
        <end position="122"/>
    </location>
</feature>
<evidence type="ECO:0000256" key="1">
    <source>
        <dbReference type="SAM" id="MobiDB-lite"/>
    </source>
</evidence>
<dbReference type="Proteomes" id="UP000077248">
    <property type="component" value="Unassembled WGS sequence"/>
</dbReference>
<protein>
    <submittedName>
        <fullName evidence="2">Uncharacterized protein</fullName>
    </submittedName>
</protein>
<dbReference type="EMBL" id="KV441485">
    <property type="protein sequence ID" value="OAG18016.1"/>
    <property type="molecule type" value="Genomic_DNA"/>
</dbReference>
<feature type="compositionally biased region" description="Pro residues" evidence="1">
    <location>
        <begin position="91"/>
        <end position="105"/>
    </location>
</feature>